<dbReference type="SUPFAM" id="SSF55486">
    <property type="entry name" value="Metalloproteases ('zincins'), catalytic domain"/>
    <property type="match status" value="1"/>
</dbReference>
<evidence type="ECO:0000256" key="6">
    <source>
        <dbReference type="ARBA" id="ARBA00022833"/>
    </source>
</evidence>
<sequence length="144" mass="16411">MLKADWSNSPLSEKSQMEILREVSLILKIKKDLLVSLAFVSPAIIKKLNGNYRGKDKVTDVLSFPFINVDNLVGEVLVCLEQAKKQAEEFQHSLEEEITILLVHGLIHLFGFDHLKKLEAEKMFALQKKVLKKLDIDWEIPEAG</sequence>
<keyword evidence="3 7" id="KW-0479">Metal-binding</keyword>
<keyword evidence="7" id="KW-0698">rRNA processing</keyword>
<comment type="cofactor">
    <cofactor evidence="7">
        <name>Zn(2+)</name>
        <dbReference type="ChEBI" id="CHEBI:29105"/>
    </cofactor>
    <text evidence="7">Binds 1 zinc ion.</text>
</comment>
<dbReference type="EC" id="3.1.-.-" evidence="7"/>
<evidence type="ECO:0000313" key="9">
    <source>
        <dbReference type="Proteomes" id="UP000034154"/>
    </source>
</evidence>
<keyword evidence="7" id="KW-0690">Ribosome biogenesis</keyword>
<dbReference type="InterPro" id="IPR002036">
    <property type="entry name" value="YbeY"/>
</dbReference>
<accession>A0A0G1JGU7</accession>
<evidence type="ECO:0000313" key="8">
    <source>
        <dbReference type="EMBL" id="KKT70861.1"/>
    </source>
</evidence>
<comment type="subcellular location">
    <subcellularLocation>
        <location evidence="7">Cytoplasm</location>
    </subcellularLocation>
</comment>
<feature type="binding site" evidence="7">
    <location>
        <position position="114"/>
    </location>
    <ligand>
        <name>Zn(2+)</name>
        <dbReference type="ChEBI" id="CHEBI:29105"/>
        <note>catalytic</note>
    </ligand>
</feature>
<dbReference type="AlphaFoldDB" id="A0A0G1JGU7"/>
<evidence type="ECO:0000256" key="5">
    <source>
        <dbReference type="ARBA" id="ARBA00022801"/>
    </source>
</evidence>
<comment type="caution">
    <text evidence="8">The sequence shown here is derived from an EMBL/GenBank/DDBJ whole genome shotgun (WGS) entry which is preliminary data.</text>
</comment>
<keyword evidence="6 7" id="KW-0862">Zinc</keyword>
<keyword evidence="5 7" id="KW-0378">Hydrolase</keyword>
<dbReference type="HAMAP" id="MF_00009">
    <property type="entry name" value="Endoribonucl_YbeY"/>
    <property type="match status" value="1"/>
</dbReference>
<protein>
    <recommendedName>
        <fullName evidence="7">Endoribonuclease YbeY</fullName>
        <ecNumber evidence="7">3.1.-.-</ecNumber>
    </recommendedName>
</protein>
<comment type="similarity">
    <text evidence="1 7">Belongs to the endoribonuclease YbeY family.</text>
</comment>
<dbReference type="GO" id="GO:0008270">
    <property type="term" value="F:zinc ion binding"/>
    <property type="evidence" value="ECO:0007669"/>
    <property type="project" value="UniProtKB-UniRule"/>
</dbReference>
<dbReference type="GO" id="GO:0006364">
    <property type="term" value="P:rRNA processing"/>
    <property type="evidence" value="ECO:0007669"/>
    <property type="project" value="UniProtKB-UniRule"/>
</dbReference>
<evidence type="ECO:0000256" key="2">
    <source>
        <dbReference type="ARBA" id="ARBA00022722"/>
    </source>
</evidence>
<keyword evidence="2 7" id="KW-0540">Nuclease</keyword>
<gene>
    <name evidence="7" type="primary">ybeY</name>
    <name evidence="8" type="ORF">UW63_C0020G0009</name>
</gene>
<organism evidence="8 9">
    <name type="scientific">Candidatus Uhrbacteria bacterium GW2011_GWF2_44_350</name>
    <dbReference type="NCBI Taxonomy" id="1619000"/>
    <lineage>
        <taxon>Bacteria</taxon>
        <taxon>Candidatus Uhriibacteriota</taxon>
    </lineage>
</organism>
<evidence type="ECO:0000256" key="4">
    <source>
        <dbReference type="ARBA" id="ARBA00022759"/>
    </source>
</evidence>
<comment type="function">
    <text evidence="7">Single strand-specific metallo-endoribonuclease involved in late-stage 70S ribosome quality control and in maturation of the 3' terminus of the 16S rRNA.</text>
</comment>
<dbReference type="PANTHER" id="PTHR46986">
    <property type="entry name" value="ENDORIBONUCLEASE YBEY, CHLOROPLASTIC"/>
    <property type="match status" value="1"/>
</dbReference>
<evidence type="ECO:0000256" key="7">
    <source>
        <dbReference type="HAMAP-Rule" id="MF_00009"/>
    </source>
</evidence>
<proteinExistence type="inferred from homology"/>
<dbReference type="EMBL" id="LCJB01000020">
    <property type="protein sequence ID" value="KKT70861.1"/>
    <property type="molecule type" value="Genomic_DNA"/>
</dbReference>
<dbReference type="GO" id="GO:0004222">
    <property type="term" value="F:metalloendopeptidase activity"/>
    <property type="evidence" value="ECO:0007669"/>
    <property type="project" value="InterPro"/>
</dbReference>
<feature type="binding site" evidence="7">
    <location>
        <position position="108"/>
    </location>
    <ligand>
        <name>Zn(2+)</name>
        <dbReference type="ChEBI" id="CHEBI:29105"/>
        <note>catalytic</note>
    </ligand>
</feature>
<dbReference type="GO" id="GO:0004521">
    <property type="term" value="F:RNA endonuclease activity"/>
    <property type="evidence" value="ECO:0007669"/>
    <property type="project" value="UniProtKB-UniRule"/>
</dbReference>
<dbReference type="GO" id="GO:0005737">
    <property type="term" value="C:cytoplasm"/>
    <property type="evidence" value="ECO:0007669"/>
    <property type="project" value="UniProtKB-SubCell"/>
</dbReference>
<dbReference type="NCBIfam" id="TIGR00043">
    <property type="entry name" value="rRNA maturation RNase YbeY"/>
    <property type="match status" value="1"/>
</dbReference>
<keyword evidence="4 7" id="KW-0255">Endonuclease</keyword>
<dbReference type="Pfam" id="PF02130">
    <property type="entry name" value="YbeY"/>
    <property type="match status" value="1"/>
</dbReference>
<evidence type="ECO:0000256" key="3">
    <source>
        <dbReference type="ARBA" id="ARBA00022723"/>
    </source>
</evidence>
<dbReference type="Proteomes" id="UP000034154">
    <property type="component" value="Unassembled WGS sequence"/>
</dbReference>
<feature type="binding site" evidence="7">
    <location>
        <position position="104"/>
    </location>
    <ligand>
        <name>Zn(2+)</name>
        <dbReference type="ChEBI" id="CHEBI:29105"/>
        <note>catalytic</note>
    </ligand>
</feature>
<evidence type="ECO:0000256" key="1">
    <source>
        <dbReference type="ARBA" id="ARBA00010875"/>
    </source>
</evidence>
<reference evidence="8 9" key="1">
    <citation type="journal article" date="2015" name="Nature">
        <title>rRNA introns, odd ribosomes, and small enigmatic genomes across a large radiation of phyla.</title>
        <authorList>
            <person name="Brown C.T."/>
            <person name="Hug L.A."/>
            <person name="Thomas B.C."/>
            <person name="Sharon I."/>
            <person name="Castelle C.J."/>
            <person name="Singh A."/>
            <person name="Wilkins M.J."/>
            <person name="Williams K.H."/>
            <person name="Banfield J.F."/>
        </authorList>
    </citation>
    <scope>NUCLEOTIDE SEQUENCE [LARGE SCALE GENOMIC DNA]</scope>
</reference>
<dbReference type="PATRIC" id="fig|1619000.3.peg.395"/>
<dbReference type="PANTHER" id="PTHR46986:SF1">
    <property type="entry name" value="ENDORIBONUCLEASE YBEY, CHLOROPLASTIC"/>
    <property type="match status" value="1"/>
</dbReference>
<dbReference type="Gene3D" id="3.40.390.30">
    <property type="entry name" value="Metalloproteases ('zincins'), catalytic domain"/>
    <property type="match status" value="1"/>
</dbReference>
<name>A0A0G1JGU7_9BACT</name>
<dbReference type="InterPro" id="IPR023091">
    <property type="entry name" value="MetalPrtase_cat_dom_sf_prd"/>
</dbReference>
<keyword evidence="7" id="KW-0963">Cytoplasm</keyword>